<protein>
    <submittedName>
        <fullName evidence="1">Uncharacterized protein</fullName>
    </submittedName>
</protein>
<evidence type="ECO:0000313" key="2">
    <source>
        <dbReference type="Proteomes" id="UP000003053"/>
    </source>
</evidence>
<dbReference type="eggNOG" id="COG1940">
    <property type="taxonomic scope" value="Bacteria"/>
</dbReference>
<dbReference type="EMBL" id="AAOG01000002">
    <property type="protein sequence ID" value="EAR12878.1"/>
    <property type="molecule type" value="Genomic_DNA"/>
</dbReference>
<dbReference type="AlphaFoldDB" id="A4C0D5"/>
<dbReference type="HOGENOM" id="CLU_2846060_0_0_10"/>
<keyword evidence="2" id="KW-1185">Reference proteome</keyword>
<reference evidence="1 2" key="1">
    <citation type="submission" date="2006-02" db="EMBL/GenBank/DDBJ databases">
        <authorList>
            <person name="Murray A."/>
            <person name="Staley J."/>
            <person name="Ferriera S."/>
            <person name="Johnson J."/>
            <person name="Kravitz S."/>
            <person name="Halpern A."/>
            <person name="Remington K."/>
            <person name="Beeson K."/>
            <person name="Tran B."/>
            <person name="Rogers Y.-H."/>
            <person name="Friedman R."/>
            <person name="Venter J.C."/>
        </authorList>
    </citation>
    <scope>NUCLEOTIDE SEQUENCE [LARGE SCALE GENOMIC DNA]</scope>
    <source>
        <strain evidence="1 2">23-P</strain>
    </source>
</reference>
<organism evidence="1 2">
    <name type="scientific">Polaribacter irgensii 23-P</name>
    <dbReference type="NCBI Taxonomy" id="313594"/>
    <lineage>
        <taxon>Bacteria</taxon>
        <taxon>Pseudomonadati</taxon>
        <taxon>Bacteroidota</taxon>
        <taxon>Flavobacteriia</taxon>
        <taxon>Flavobacteriales</taxon>
        <taxon>Flavobacteriaceae</taxon>
    </lineage>
</organism>
<sequence length="65" mass="7402">MSLRVAKKEKGVVIAITIESEIRSGLFYNGRLITNLEIEKILHSNDKLIEFHTEIFTCKKGAIKI</sequence>
<comment type="caution">
    <text evidence="1">The sequence shown here is derived from an EMBL/GenBank/DDBJ whole genome shotgun (WGS) entry which is preliminary data.</text>
</comment>
<dbReference type="Proteomes" id="UP000003053">
    <property type="component" value="Unassembled WGS sequence"/>
</dbReference>
<name>A4C0D5_9FLAO</name>
<dbReference type="RefSeq" id="WP_004570546.1">
    <property type="nucleotide sequence ID" value="NZ_CH724148.1"/>
</dbReference>
<dbReference type="STRING" id="313594.PI23P_09630"/>
<dbReference type="OrthoDB" id="9810372at2"/>
<evidence type="ECO:0000313" key="1">
    <source>
        <dbReference type="EMBL" id="EAR12878.1"/>
    </source>
</evidence>
<gene>
    <name evidence="1" type="ORF">PI23P_09630</name>
</gene>
<accession>A4C0D5</accession>
<proteinExistence type="predicted"/>